<dbReference type="PANTHER" id="PTHR23034">
    <property type="entry name" value="GLUTAMATE-RICH PROTEIN 3"/>
    <property type="match status" value="1"/>
</dbReference>
<feature type="compositionally biased region" description="Basic and acidic residues" evidence="1">
    <location>
        <begin position="970"/>
        <end position="979"/>
    </location>
</feature>
<feature type="region of interest" description="Disordered" evidence="1">
    <location>
        <begin position="672"/>
        <end position="700"/>
    </location>
</feature>
<feature type="compositionally biased region" description="Basic and acidic residues" evidence="1">
    <location>
        <begin position="1295"/>
        <end position="1304"/>
    </location>
</feature>
<feature type="region of interest" description="Disordered" evidence="1">
    <location>
        <begin position="223"/>
        <end position="318"/>
    </location>
</feature>
<feature type="region of interest" description="Disordered" evidence="1">
    <location>
        <begin position="548"/>
        <end position="598"/>
    </location>
</feature>
<dbReference type="EMBL" id="CANHGI010000006">
    <property type="protein sequence ID" value="CAI5456216.1"/>
    <property type="molecule type" value="Genomic_DNA"/>
</dbReference>
<feature type="region of interest" description="Disordered" evidence="1">
    <location>
        <begin position="376"/>
        <end position="518"/>
    </location>
</feature>
<feature type="compositionally biased region" description="Basic and acidic residues" evidence="1">
    <location>
        <begin position="495"/>
        <end position="518"/>
    </location>
</feature>
<gene>
    <name evidence="2" type="ORF">CAMP_LOCUS18853</name>
</gene>
<dbReference type="PANTHER" id="PTHR23034:SF2">
    <property type="entry name" value="GLUTAMATE-RICH PROTEIN 3"/>
    <property type="match status" value="1"/>
</dbReference>
<feature type="compositionally biased region" description="Low complexity" evidence="1">
    <location>
        <begin position="299"/>
        <end position="308"/>
    </location>
</feature>
<evidence type="ECO:0000313" key="3">
    <source>
        <dbReference type="Proteomes" id="UP001152747"/>
    </source>
</evidence>
<protein>
    <submittedName>
        <fullName evidence="2">Uncharacterized protein</fullName>
    </submittedName>
</protein>
<evidence type="ECO:0000256" key="1">
    <source>
        <dbReference type="SAM" id="MobiDB-lite"/>
    </source>
</evidence>
<reference evidence="2" key="1">
    <citation type="submission" date="2022-11" db="EMBL/GenBank/DDBJ databases">
        <authorList>
            <person name="Kikuchi T."/>
        </authorList>
    </citation>
    <scope>NUCLEOTIDE SEQUENCE</scope>
    <source>
        <strain evidence="2">PS1010</strain>
    </source>
</reference>
<feature type="region of interest" description="Disordered" evidence="1">
    <location>
        <begin position="1294"/>
        <end position="1350"/>
    </location>
</feature>
<feature type="region of interest" description="Disordered" evidence="1">
    <location>
        <begin position="960"/>
        <end position="1125"/>
    </location>
</feature>
<feature type="compositionally biased region" description="Polar residues" evidence="1">
    <location>
        <begin position="1097"/>
        <end position="1114"/>
    </location>
</feature>
<accession>A0A9P1J142</accession>
<evidence type="ECO:0000313" key="2">
    <source>
        <dbReference type="EMBL" id="CAI5456216.1"/>
    </source>
</evidence>
<feature type="compositionally biased region" description="Polar residues" evidence="1">
    <location>
        <begin position="683"/>
        <end position="697"/>
    </location>
</feature>
<dbReference type="InterPro" id="IPR027962">
    <property type="entry name" value="ERICH3"/>
</dbReference>
<keyword evidence="3" id="KW-1185">Reference proteome</keyword>
<feature type="compositionally biased region" description="Basic and acidic residues" evidence="1">
    <location>
        <begin position="992"/>
        <end position="1001"/>
    </location>
</feature>
<organism evidence="2 3">
    <name type="scientific">Caenorhabditis angaria</name>
    <dbReference type="NCBI Taxonomy" id="860376"/>
    <lineage>
        <taxon>Eukaryota</taxon>
        <taxon>Metazoa</taxon>
        <taxon>Ecdysozoa</taxon>
        <taxon>Nematoda</taxon>
        <taxon>Chromadorea</taxon>
        <taxon>Rhabditida</taxon>
        <taxon>Rhabditina</taxon>
        <taxon>Rhabditomorpha</taxon>
        <taxon>Rhabditoidea</taxon>
        <taxon>Rhabditidae</taxon>
        <taxon>Peloderinae</taxon>
        <taxon>Caenorhabditis</taxon>
    </lineage>
</organism>
<feature type="compositionally biased region" description="Polar residues" evidence="1">
    <location>
        <begin position="232"/>
        <end position="244"/>
    </location>
</feature>
<dbReference type="OrthoDB" id="5838632at2759"/>
<feature type="region of interest" description="Disordered" evidence="1">
    <location>
        <begin position="1185"/>
        <end position="1207"/>
    </location>
</feature>
<feature type="region of interest" description="Disordered" evidence="1">
    <location>
        <begin position="765"/>
        <end position="946"/>
    </location>
</feature>
<feature type="compositionally biased region" description="Basic and acidic residues" evidence="1">
    <location>
        <begin position="125"/>
        <end position="146"/>
    </location>
</feature>
<feature type="compositionally biased region" description="Basic and acidic residues" evidence="1">
    <location>
        <begin position="1115"/>
        <end position="1125"/>
    </location>
</feature>
<comment type="caution">
    <text evidence="2">The sequence shown here is derived from an EMBL/GenBank/DDBJ whole genome shotgun (WGS) entry which is preliminary data.</text>
</comment>
<feature type="compositionally biased region" description="Basic and acidic residues" evidence="1">
    <location>
        <begin position="464"/>
        <end position="484"/>
    </location>
</feature>
<feature type="compositionally biased region" description="Polar residues" evidence="1">
    <location>
        <begin position="980"/>
        <end position="991"/>
    </location>
</feature>
<feature type="compositionally biased region" description="Acidic residues" evidence="1">
    <location>
        <begin position="1339"/>
        <end position="1350"/>
    </location>
</feature>
<name>A0A9P1J142_9PELO</name>
<feature type="compositionally biased region" description="Acidic residues" evidence="1">
    <location>
        <begin position="447"/>
        <end position="463"/>
    </location>
</feature>
<sequence length="1350" mass="148271">MADSLLDNYNPLYDIHLRQYFALPHMQKHLQKMGLLESTLNLHGDEVYARHHAMMDMMLKNREAQLMKMAELRKKLDAAEKVEICRRIRTGQSPESYRRGKPSRSLSRSRAAQKGGRQRRFSNSFEDKDFVQDIEQKNTDPLDYDTRDPYKRLSANAKRFNYLHKLDDPTLIAYKDNIKKQLQRLERFREISFGPHSVARQPPPPQTSWFFRRRSILNMRGRKATPHVGNKLNASGDSRTSCPPTTRKRRDSNPRLPPINGQKIKPIKPQAAQAGFTKLPPTGKGKSPARGRPATKRVTTTTTTTTTTSSKPVERTPLPTVTGHAMLGAGAAAVAAGAAAVAATQLVSEKPVAQHTPTPPSSPVLETQKTFDLASPNEENKDIEFPDSPTLENRIATPAASEHQEEYGAHVNEAFADEPIQQQDDHESVKSGATDDEIHIPKNQDRDETESESEPEYAEEDDEVQRAFADDETEQPREIPELKVDYYQNTEEEEHVIQKREVEDEPTEHQENQNHDEIVVQVTSPPNEIESSEYVRHESVESPIQSINVSASQAVPEEQHADHVESPELSETAGSVRHSPIQSVHIPHEEVISPYSEQITSSVEEQFVKPIESEHQDVTSSSPVQSIHEDHISSVAHSVHEAYVACPAQSVHEEVAPSTVQSVHEEIAPSPVQSVHEGGAPSPVQSLHEQVAQSPVQSVHEEIAPSPVQSIHEDHISSVAHSVHEAYVACPAQSVHEEVAPSTVQSVHEEVAPSPVQSVHEEVAPSPVQSFHEEVAPSPVQSVHEEIAPSPMQSFHEESAPSPVQSIHEEAALSPVQSLHEQVAHSPAEPVHEEPIAASPVGSVHQEVAASPAPSEDSRAQSVNDEPIAASPVHQEVAASPAPSVHSNFEHSASPVHVETSHENDAVSPVQSVHDETVLEQASPVSSVQDEIAAASPAQSIHEHSSIENSVIVSSVQSFIEQPASPAQSVHEEETRSVHEVNSSPVPSVTITHDDSGIEHPFEDEERPQSLVESENVLEHVSASPVQSEQSAPVSPAAQSPVQSVHEDVPASPVQSIHEQESHEEVASSPVQSIHESHAEQAHSPVPSSHKDHAASPVQSAPVSPAAQSPVQSVHSEHISFENRIENDAANEAASLIEEALSEAPAIIDLVNKIEENEFAKDPEAYELNYDSNTDQMTQSIYQPNDEENEQESDDEHKVQTETQEWDDGTQHIKQTIAEYTSDDGTSHFSQTVTVVTDQLVNQQNTDDNGSTDSLIIHDEPSDYQMTQSYYQPRDEHFTEKTVTTTTTTTVIKSGVDEDLKNNNDDEDQSNETHSENGNAPQAAQVAMSNGLPTSGILVDDEDEGNISSL</sequence>
<proteinExistence type="predicted"/>
<dbReference type="Proteomes" id="UP001152747">
    <property type="component" value="Unassembled WGS sequence"/>
</dbReference>
<feature type="compositionally biased region" description="Basic and acidic residues" evidence="1">
    <location>
        <begin position="557"/>
        <end position="566"/>
    </location>
</feature>
<feature type="compositionally biased region" description="Polar residues" evidence="1">
    <location>
        <begin position="1316"/>
        <end position="1333"/>
    </location>
</feature>
<feature type="compositionally biased region" description="Polar residues" evidence="1">
    <location>
        <begin position="1024"/>
        <end position="1043"/>
    </location>
</feature>
<feature type="compositionally biased region" description="Basic and acidic residues" evidence="1">
    <location>
        <begin position="436"/>
        <end position="446"/>
    </location>
</feature>
<feature type="region of interest" description="Disordered" evidence="1">
    <location>
        <begin position="91"/>
        <end position="146"/>
    </location>
</feature>
<feature type="compositionally biased region" description="Acidic residues" evidence="1">
    <location>
        <begin position="1185"/>
        <end position="1194"/>
    </location>
</feature>